<protein>
    <recommendedName>
        <fullName evidence="2">Dit-like phage tail protein N-terminal domain-containing protein</fullName>
    </recommendedName>
</protein>
<gene>
    <name evidence="3" type="ORF">RN96_12910</name>
</gene>
<reference evidence="3 4" key="1">
    <citation type="submission" date="2017-06" db="EMBL/GenBank/DDBJ databases">
        <title>Genome sequencing of Fusobacterium nucleatum subsp. polymorphum KCOM 1232 (=ChDC F37).</title>
        <authorList>
            <person name="Kook J.-K."/>
            <person name="Park S.-N."/>
            <person name="Lim Y.K."/>
            <person name="Roh H."/>
        </authorList>
    </citation>
    <scope>NUCLEOTIDE SEQUENCE [LARGE SCALE GENOMIC DNA]</scope>
    <source>
        <strain evidence="4">KCOM 1232 ( ChDC F37)</strain>
    </source>
</reference>
<feature type="compositionally biased region" description="Basic residues" evidence="1">
    <location>
        <begin position="157"/>
        <end position="177"/>
    </location>
</feature>
<sequence>MFSITNLMSKVSSFLSSANSLSNQIDNRIKKTPPILLGNIQLQLVSDVSESYSNDVPTVPIDDGAQIADNITPNPLEISFKVQIVGANHKEIFEKVIELRNKRELVDLYMVKLYKNMAITSIENTITSLYYTEFTISLVEIKIAHISMIPAPSKKAKPTVRKKTKIKTTVKTKNKVSGKKDWEGDLQSESIKLPSSNGAGRNSGGGAF</sequence>
<name>A0A2B7YHA3_FUSNP</name>
<evidence type="ECO:0000313" key="4">
    <source>
        <dbReference type="Proteomes" id="UP000222862"/>
    </source>
</evidence>
<evidence type="ECO:0000256" key="1">
    <source>
        <dbReference type="SAM" id="MobiDB-lite"/>
    </source>
</evidence>
<feature type="domain" description="Dit-like phage tail protein N-terminal" evidence="2">
    <location>
        <begin position="43"/>
        <end position="148"/>
    </location>
</feature>
<dbReference type="AlphaFoldDB" id="A0A2B7YHA3"/>
<dbReference type="InterPro" id="IPR048494">
    <property type="entry name" value="Dit-like_N"/>
</dbReference>
<accession>A0A2B7YHA3</accession>
<proteinExistence type="predicted"/>
<dbReference type="Pfam" id="PF21821">
    <property type="entry name" value="Dit_like"/>
    <property type="match status" value="1"/>
</dbReference>
<organism evidence="3 4">
    <name type="scientific">Fusobacterium nucleatum subsp. polymorphum</name>
    <name type="common">Fusobacterium polymorphum</name>
    <dbReference type="NCBI Taxonomy" id="76857"/>
    <lineage>
        <taxon>Bacteria</taxon>
        <taxon>Fusobacteriati</taxon>
        <taxon>Fusobacteriota</taxon>
        <taxon>Fusobacteriia</taxon>
        <taxon>Fusobacteriales</taxon>
        <taxon>Fusobacteriaceae</taxon>
        <taxon>Fusobacterium</taxon>
    </lineage>
</organism>
<evidence type="ECO:0000259" key="2">
    <source>
        <dbReference type="Pfam" id="PF21821"/>
    </source>
</evidence>
<feature type="region of interest" description="Disordered" evidence="1">
    <location>
        <begin position="157"/>
        <end position="208"/>
    </location>
</feature>
<dbReference type="Proteomes" id="UP000222862">
    <property type="component" value="Unassembled WGS sequence"/>
</dbReference>
<evidence type="ECO:0000313" key="3">
    <source>
        <dbReference type="EMBL" id="PGH19997.1"/>
    </source>
</evidence>
<dbReference type="RefSeq" id="WP_098703743.1">
    <property type="nucleotide sequence ID" value="NZ_NJGI01000007.1"/>
</dbReference>
<comment type="caution">
    <text evidence="3">The sequence shown here is derived from an EMBL/GenBank/DDBJ whole genome shotgun (WGS) entry which is preliminary data.</text>
</comment>
<dbReference type="EMBL" id="NJGI01000007">
    <property type="protein sequence ID" value="PGH19997.1"/>
    <property type="molecule type" value="Genomic_DNA"/>
</dbReference>